<accession>A0AAV9AQ24</accession>
<reference evidence="1" key="1">
    <citation type="journal article" date="2023" name="Nat. Commun.">
        <title>Diploid and tetraploid genomes of Acorus and the evolution of monocots.</title>
        <authorList>
            <person name="Ma L."/>
            <person name="Liu K.W."/>
            <person name="Li Z."/>
            <person name="Hsiao Y.Y."/>
            <person name="Qi Y."/>
            <person name="Fu T."/>
            <person name="Tang G.D."/>
            <person name="Zhang D."/>
            <person name="Sun W.H."/>
            <person name="Liu D.K."/>
            <person name="Li Y."/>
            <person name="Chen G.Z."/>
            <person name="Liu X.D."/>
            <person name="Liao X.Y."/>
            <person name="Jiang Y.T."/>
            <person name="Yu X."/>
            <person name="Hao Y."/>
            <person name="Huang J."/>
            <person name="Zhao X.W."/>
            <person name="Ke S."/>
            <person name="Chen Y.Y."/>
            <person name="Wu W.L."/>
            <person name="Hsu J.L."/>
            <person name="Lin Y.F."/>
            <person name="Huang M.D."/>
            <person name="Li C.Y."/>
            <person name="Huang L."/>
            <person name="Wang Z.W."/>
            <person name="Zhao X."/>
            <person name="Zhong W.Y."/>
            <person name="Peng D.H."/>
            <person name="Ahmad S."/>
            <person name="Lan S."/>
            <person name="Zhang J.S."/>
            <person name="Tsai W.C."/>
            <person name="Van de Peer Y."/>
            <person name="Liu Z.J."/>
        </authorList>
    </citation>
    <scope>NUCLEOTIDE SEQUENCE</scope>
    <source>
        <strain evidence="1">SCP</strain>
    </source>
</reference>
<evidence type="ECO:0000313" key="1">
    <source>
        <dbReference type="EMBL" id="KAK1266276.1"/>
    </source>
</evidence>
<keyword evidence="2" id="KW-1185">Reference proteome</keyword>
<evidence type="ECO:0000313" key="2">
    <source>
        <dbReference type="Proteomes" id="UP001179952"/>
    </source>
</evidence>
<gene>
    <name evidence="1" type="ORF">QJS04_geneDACA019347</name>
</gene>
<comment type="caution">
    <text evidence="1">The sequence shown here is derived from an EMBL/GenBank/DDBJ whole genome shotgun (WGS) entry which is preliminary data.</text>
</comment>
<organism evidence="1 2">
    <name type="scientific">Acorus gramineus</name>
    <name type="common">Dwarf sweet flag</name>
    <dbReference type="NCBI Taxonomy" id="55184"/>
    <lineage>
        <taxon>Eukaryota</taxon>
        <taxon>Viridiplantae</taxon>
        <taxon>Streptophyta</taxon>
        <taxon>Embryophyta</taxon>
        <taxon>Tracheophyta</taxon>
        <taxon>Spermatophyta</taxon>
        <taxon>Magnoliopsida</taxon>
        <taxon>Liliopsida</taxon>
        <taxon>Acoraceae</taxon>
        <taxon>Acorus</taxon>
    </lineage>
</organism>
<proteinExistence type="predicted"/>
<dbReference type="AlphaFoldDB" id="A0AAV9AQ24"/>
<name>A0AAV9AQ24_ACOGR</name>
<reference evidence="1" key="2">
    <citation type="submission" date="2023-06" db="EMBL/GenBank/DDBJ databases">
        <authorList>
            <person name="Ma L."/>
            <person name="Liu K.-W."/>
            <person name="Li Z."/>
            <person name="Hsiao Y.-Y."/>
            <person name="Qi Y."/>
            <person name="Fu T."/>
            <person name="Tang G."/>
            <person name="Zhang D."/>
            <person name="Sun W.-H."/>
            <person name="Liu D.-K."/>
            <person name="Li Y."/>
            <person name="Chen G.-Z."/>
            <person name="Liu X.-D."/>
            <person name="Liao X.-Y."/>
            <person name="Jiang Y.-T."/>
            <person name="Yu X."/>
            <person name="Hao Y."/>
            <person name="Huang J."/>
            <person name="Zhao X.-W."/>
            <person name="Ke S."/>
            <person name="Chen Y.-Y."/>
            <person name="Wu W.-L."/>
            <person name="Hsu J.-L."/>
            <person name="Lin Y.-F."/>
            <person name="Huang M.-D."/>
            <person name="Li C.-Y."/>
            <person name="Huang L."/>
            <person name="Wang Z.-W."/>
            <person name="Zhao X."/>
            <person name="Zhong W.-Y."/>
            <person name="Peng D.-H."/>
            <person name="Ahmad S."/>
            <person name="Lan S."/>
            <person name="Zhang J.-S."/>
            <person name="Tsai W.-C."/>
            <person name="Van De Peer Y."/>
            <person name="Liu Z.-J."/>
        </authorList>
    </citation>
    <scope>NUCLEOTIDE SEQUENCE</scope>
    <source>
        <strain evidence="1">SCP</strain>
        <tissue evidence="1">Leaves</tissue>
    </source>
</reference>
<dbReference type="Proteomes" id="UP001179952">
    <property type="component" value="Unassembled WGS sequence"/>
</dbReference>
<protein>
    <submittedName>
        <fullName evidence="1">Uncharacterized protein</fullName>
    </submittedName>
</protein>
<dbReference type="EMBL" id="JAUJYN010000007">
    <property type="protein sequence ID" value="KAK1266276.1"/>
    <property type="molecule type" value="Genomic_DNA"/>
</dbReference>
<sequence length="93" mass="10222">MMSAAQVLYGDIVVRHQNHQHNTSASPAEATAAASLSGFHRRHLGPSSSSFGIHCLALHSRHNVLVGPSRNRSVFIVDHSGKRLIKMKHHNVR</sequence>